<dbReference type="Gene3D" id="2.60.120.200">
    <property type="match status" value="1"/>
</dbReference>
<dbReference type="Pfam" id="PF13385">
    <property type="entry name" value="Laminin_G_3"/>
    <property type="match status" value="1"/>
</dbReference>
<dbReference type="AlphaFoldDB" id="A0A1Y6BLY9"/>
<keyword evidence="2" id="KW-1185">Reference proteome</keyword>
<dbReference type="GO" id="GO:0030246">
    <property type="term" value="F:carbohydrate binding"/>
    <property type="evidence" value="ECO:0007669"/>
    <property type="project" value="UniProtKB-KW"/>
</dbReference>
<dbReference type="Proteomes" id="UP000192907">
    <property type="component" value="Unassembled WGS sequence"/>
</dbReference>
<evidence type="ECO:0000313" key="1">
    <source>
        <dbReference type="EMBL" id="SMF18670.1"/>
    </source>
</evidence>
<dbReference type="SUPFAM" id="SSF49899">
    <property type="entry name" value="Concanavalin A-like lectins/glucanases"/>
    <property type="match status" value="1"/>
</dbReference>
<organism evidence="1 2">
    <name type="scientific">Pseudobacteriovorax antillogorgiicola</name>
    <dbReference type="NCBI Taxonomy" id="1513793"/>
    <lineage>
        <taxon>Bacteria</taxon>
        <taxon>Pseudomonadati</taxon>
        <taxon>Bdellovibrionota</taxon>
        <taxon>Oligoflexia</taxon>
        <taxon>Oligoflexales</taxon>
        <taxon>Pseudobacteriovoracaceae</taxon>
        <taxon>Pseudobacteriovorax</taxon>
    </lineage>
</organism>
<dbReference type="PROSITE" id="PS51257">
    <property type="entry name" value="PROKAR_LIPOPROTEIN"/>
    <property type="match status" value="1"/>
</dbReference>
<dbReference type="InterPro" id="IPR013320">
    <property type="entry name" value="ConA-like_dom_sf"/>
</dbReference>
<dbReference type="RefSeq" id="WP_132317769.1">
    <property type="nucleotide sequence ID" value="NZ_FWZT01000006.1"/>
</dbReference>
<accession>A0A1Y6BLY9</accession>
<protein>
    <submittedName>
        <fullName evidence="1">Concanavalin A-like lectin/glucanases superfamily protein</fullName>
    </submittedName>
</protein>
<proteinExistence type="predicted"/>
<evidence type="ECO:0000313" key="2">
    <source>
        <dbReference type="Proteomes" id="UP000192907"/>
    </source>
</evidence>
<dbReference type="STRING" id="1513793.SAMN06296036_106193"/>
<keyword evidence="1" id="KW-0430">Lectin</keyword>
<dbReference type="EMBL" id="FWZT01000006">
    <property type="protein sequence ID" value="SMF18670.1"/>
    <property type="molecule type" value="Genomic_DNA"/>
</dbReference>
<sequence length="453" mass="49880">MGSKIKIIKLGQWWGAFLLLTGCSIHIGNPKDFEGKEKKAKPEVSVILSGSEFETDEGVTLSLTQVNLKSSDGNVVYEFEGDPTLDISMDEDNRWLTYLFINEPVAIGEYTELELFFEPQRAGTFATSSGNFDIISDDSIESYKVSTSIEVSEGTRTSVYVTFKKSEALEAVGEEENPSSYILRNEFTAGEIQVDNIEAPKQPIKDEAFLGPMPINDGRILHFDSTQIESLFLDRDCSIPAINDGDAIGCWKDISGGGFNLQQGERSRRPILHGSRIGSLPAIEFDGNNDRFVHENTNLTFVAHTIVFVGNFLDTTRNQRFFSFGSNDINQYVAAGTEEGNLAYSFYRNNAYYAPTPQGLPTVIVATYSGGDTTGPVRTAYVNGIAQPMTGSEETGGALNIGENPRFYLGASSSGSVDNFGGNLSEFILFDRELSEAEIEQMFAFMKDKYQLP</sequence>
<gene>
    <name evidence="1" type="ORF">SAMN06296036_106193</name>
</gene>
<reference evidence="2" key="1">
    <citation type="submission" date="2017-04" db="EMBL/GenBank/DDBJ databases">
        <authorList>
            <person name="Varghese N."/>
            <person name="Submissions S."/>
        </authorList>
    </citation>
    <scope>NUCLEOTIDE SEQUENCE [LARGE SCALE GENOMIC DNA]</scope>
    <source>
        <strain evidence="2">RKEM611</strain>
    </source>
</reference>
<name>A0A1Y6BLY9_9BACT</name>